<gene>
    <name evidence="2" type="ORF">RB2654_15390</name>
</gene>
<feature type="region of interest" description="Disordered" evidence="1">
    <location>
        <begin position="1"/>
        <end position="28"/>
    </location>
</feature>
<dbReference type="Proteomes" id="UP000002931">
    <property type="component" value="Unassembled WGS sequence"/>
</dbReference>
<dbReference type="EMBL" id="AAMT01000008">
    <property type="protein sequence ID" value="EAQ12682.1"/>
    <property type="molecule type" value="Genomic_DNA"/>
</dbReference>
<sequence>MDEATLGDRSFQSVTTERAVRRPRRSHG</sequence>
<evidence type="ECO:0000256" key="1">
    <source>
        <dbReference type="SAM" id="MobiDB-lite"/>
    </source>
</evidence>
<evidence type="ECO:0000313" key="2">
    <source>
        <dbReference type="EMBL" id="EAQ12682.1"/>
    </source>
</evidence>
<dbReference type="HOGENOM" id="CLU_3412665_0_0_5"/>
<protein>
    <submittedName>
        <fullName evidence="2">Uncharacterized protein</fullName>
    </submittedName>
</protein>
<comment type="caution">
    <text evidence="2">The sequence shown here is derived from an EMBL/GenBank/DDBJ whole genome shotgun (WGS) entry which is preliminary data.</text>
</comment>
<keyword evidence="3" id="KW-1185">Reference proteome</keyword>
<proteinExistence type="predicted"/>
<organism evidence="2 3">
    <name type="scientific">Maritimibacter alkaliphilus HTCC2654</name>
    <dbReference type="NCBI Taxonomy" id="314271"/>
    <lineage>
        <taxon>Bacteria</taxon>
        <taxon>Pseudomonadati</taxon>
        <taxon>Pseudomonadota</taxon>
        <taxon>Alphaproteobacteria</taxon>
        <taxon>Rhodobacterales</taxon>
        <taxon>Roseobacteraceae</taxon>
        <taxon>Maritimibacter</taxon>
    </lineage>
</organism>
<name>A3VHC7_9RHOB</name>
<dbReference type="AlphaFoldDB" id="A3VHC7"/>
<reference evidence="2 3" key="1">
    <citation type="journal article" date="2010" name="J. Bacteriol.">
        <title>Genome sequences of Pelagibaca bermudensis HTCC2601T and Maritimibacter alkaliphilus HTCC2654T, the type strains of two marine Roseobacter genera.</title>
        <authorList>
            <person name="Thrash J.C."/>
            <person name="Cho J.C."/>
            <person name="Ferriera S."/>
            <person name="Johnson J."/>
            <person name="Vergin K.L."/>
            <person name="Giovannoni S.J."/>
        </authorList>
    </citation>
    <scope>NUCLEOTIDE SEQUENCE [LARGE SCALE GENOMIC DNA]</scope>
    <source>
        <strain evidence="2 3">HTCC2654</strain>
    </source>
</reference>
<evidence type="ECO:0000313" key="3">
    <source>
        <dbReference type="Proteomes" id="UP000002931"/>
    </source>
</evidence>
<accession>A3VHC7</accession>